<comment type="cofactor">
    <cofactor evidence="1 7">
        <name>pyridoxal 5'-phosphate</name>
        <dbReference type="ChEBI" id="CHEBI:597326"/>
    </cofactor>
</comment>
<dbReference type="PANTHER" id="PTHR11601">
    <property type="entry name" value="CYSTEINE DESULFURYLASE FAMILY MEMBER"/>
    <property type="match status" value="1"/>
</dbReference>
<dbReference type="AlphaFoldDB" id="A0A081P924"/>
<dbReference type="eggNOG" id="COG1104">
    <property type="taxonomic scope" value="Bacteria"/>
</dbReference>
<dbReference type="Gene3D" id="3.90.1150.10">
    <property type="entry name" value="Aspartate Aminotransferase, domain 1"/>
    <property type="match status" value="1"/>
</dbReference>
<keyword evidence="3" id="KW-0479">Metal-binding</keyword>
<evidence type="ECO:0000256" key="4">
    <source>
        <dbReference type="ARBA" id="ARBA00022898"/>
    </source>
</evidence>
<dbReference type="GO" id="GO:0046872">
    <property type="term" value="F:metal ion binding"/>
    <property type="evidence" value="ECO:0007669"/>
    <property type="project" value="UniProtKB-KW"/>
</dbReference>
<evidence type="ECO:0000256" key="7">
    <source>
        <dbReference type="RuleBase" id="RU004504"/>
    </source>
</evidence>
<evidence type="ECO:0000259" key="8">
    <source>
        <dbReference type="Pfam" id="PF00266"/>
    </source>
</evidence>
<gene>
    <name evidence="9" type="ORF">ET33_25305</name>
</gene>
<evidence type="ECO:0000256" key="1">
    <source>
        <dbReference type="ARBA" id="ARBA00001933"/>
    </source>
</evidence>
<dbReference type="GO" id="GO:0051536">
    <property type="term" value="F:iron-sulfur cluster binding"/>
    <property type="evidence" value="ECO:0007669"/>
    <property type="project" value="UniProtKB-KW"/>
</dbReference>
<dbReference type="InterPro" id="IPR000192">
    <property type="entry name" value="Aminotrans_V_dom"/>
</dbReference>
<accession>A0A081P924</accession>
<keyword evidence="5" id="KW-0408">Iron</keyword>
<evidence type="ECO:0000256" key="3">
    <source>
        <dbReference type="ARBA" id="ARBA00022723"/>
    </source>
</evidence>
<name>A0A081P924_9BACL</name>
<dbReference type="PANTHER" id="PTHR11601:SF50">
    <property type="entry name" value="CYSTEINE DESULFURASE ISCS 2-RELATED"/>
    <property type="match status" value="1"/>
</dbReference>
<dbReference type="OrthoDB" id="9808002at2"/>
<dbReference type="Gene3D" id="1.10.260.50">
    <property type="match status" value="1"/>
</dbReference>
<organism evidence="9 10">
    <name type="scientific">Paenibacillus tyrfis</name>
    <dbReference type="NCBI Taxonomy" id="1501230"/>
    <lineage>
        <taxon>Bacteria</taxon>
        <taxon>Bacillati</taxon>
        <taxon>Bacillota</taxon>
        <taxon>Bacilli</taxon>
        <taxon>Bacillales</taxon>
        <taxon>Paenibacillaceae</taxon>
        <taxon>Paenibacillus</taxon>
    </lineage>
</organism>
<dbReference type="InterPro" id="IPR015422">
    <property type="entry name" value="PyrdxlP-dep_Trfase_small"/>
</dbReference>
<dbReference type="FunFam" id="3.40.640.10:FF:000084">
    <property type="entry name" value="IscS-like cysteine desulfurase"/>
    <property type="match status" value="1"/>
</dbReference>
<dbReference type="Proteomes" id="UP000028123">
    <property type="component" value="Unassembled WGS sequence"/>
</dbReference>
<dbReference type="GO" id="GO:0031071">
    <property type="term" value="F:cysteine desulfurase activity"/>
    <property type="evidence" value="ECO:0007669"/>
    <property type="project" value="UniProtKB-ARBA"/>
</dbReference>
<evidence type="ECO:0000256" key="2">
    <source>
        <dbReference type="ARBA" id="ARBA00006490"/>
    </source>
</evidence>
<dbReference type="InterPro" id="IPR020578">
    <property type="entry name" value="Aminotrans_V_PyrdxlP_BS"/>
</dbReference>
<keyword evidence="6" id="KW-0411">Iron-sulfur</keyword>
<dbReference type="Gene3D" id="3.40.640.10">
    <property type="entry name" value="Type I PLP-dependent aspartate aminotransferase-like (Major domain)"/>
    <property type="match status" value="1"/>
</dbReference>
<proteinExistence type="inferred from homology"/>
<keyword evidence="10" id="KW-1185">Reference proteome</keyword>
<dbReference type="InterPro" id="IPR016454">
    <property type="entry name" value="Cysteine_dSase"/>
</dbReference>
<dbReference type="Pfam" id="PF00266">
    <property type="entry name" value="Aminotran_5"/>
    <property type="match status" value="1"/>
</dbReference>
<dbReference type="RefSeq" id="WP_036677241.1">
    <property type="nucleotide sequence ID" value="NZ_FYEP01000014.1"/>
</dbReference>
<dbReference type="NCBIfam" id="NF002806">
    <property type="entry name" value="PRK02948.1"/>
    <property type="match status" value="1"/>
</dbReference>
<dbReference type="InterPro" id="IPR015424">
    <property type="entry name" value="PyrdxlP-dep_Trfase"/>
</dbReference>
<evidence type="ECO:0000313" key="9">
    <source>
        <dbReference type="EMBL" id="KEQ27197.1"/>
    </source>
</evidence>
<dbReference type="EMBL" id="JNVM01000004">
    <property type="protein sequence ID" value="KEQ27197.1"/>
    <property type="molecule type" value="Genomic_DNA"/>
</dbReference>
<dbReference type="PIRSF" id="PIRSF005572">
    <property type="entry name" value="NifS"/>
    <property type="match status" value="1"/>
</dbReference>
<evidence type="ECO:0000256" key="6">
    <source>
        <dbReference type="ARBA" id="ARBA00023014"/>
    </source>
</evidence>
<evidence type="ECO:0000256" key="5">
    <source>
        <dbReference type="ARBA" id="ARBA00023004"/>
    </source>
</evidence>
<comment type="caution">
    <text evidence="9">The sequence shown here is derived from an EMBL/GenBank/DDBJ whole genome shotgun (WGS) entry which is preliminary data.</text>
</comment>
<dbReference type="PROSITE" id="PS00595">
    <property type="entry name" value="AA_TRANSFER_CLASS_5"/>
    <property type="match status" value="1"/>
</dbReference>
<reference evidence="9 10" key="1">
    <citation type="submission" date="2014-06" db="EMBL/GenBank/DDBJ databases">
        <title>Draft genome sequence of Paenibacillus sp. MSt1.</title>
        <authorList>
            <person name="Aw Y.K."/>
            <person name="Ong K.S."/>
            <person name="Gan H.M."/>
            <person name="Lee S.M."/>
        </authorList>
    </citation>
    <scope>NUCLEOTIDE SEQUENCE [LARGE SCALE GENOMIC DNA]</scope>
    <source>
        <strain evidence="9 10">MSt1</strain>
    </source>
</reference>
<comment type="similarity">
    <text evidence="2">Belongs to the class-V pyridoxal-phosphate-dependent aminotransferase family. NifS/IscS subfamily.</text>
</comment>
<evidence type="ECO:0000313" key="10">
    <source>
        <dbReference type="Proteomes" id="UP000028123"/>
    </source>
</evidence>
<protein>
    <submittedName>
        <fullName evidence="9">Cysteine desulfurase</fullName>
    </submittedName>
</protein>
<dbReference type="SUPFAM" id="SSF53383">
    <property type="entry name" value="PLP-dependent transferases"/>
    <property type="match status" value="1"/>
</dbReference>
<sequence>MLYMDYAATTPMYDEVIGVMTEVMKSHFGNPSSLHKLGLEAEQLVGRSRETIANALHCDPNEIRFTSGGTESNNLAIRGAAYRYRSRGNHLITSSIEHASVYETFRKLEEEGFQVTYLPVDATGQIRLSDLEQALTNETILVSVMHVNNEVGQIQPIEGIGALLRDRPKTLFHVDAVQAIGKLPVDPKRHGIDLMSCSAHKLRGPKGIGFLYCRRGVELQPLLFGGGQEEGLRSGTENVPAVVGMAKAVRMAVQEQPAFAAHTAGLRARLTEGIRQIPELVLNGSERPEDMAPHIVHFSFPGMKSEVLVHALEQHDIYVSTRSACSSGAEKPSRVLSAMGANPAVAVSGIRLSYSLQQTEGDADRFCRVLKQLVEELKPAIAGKDERR</sequence>
<keyword evidence="4" id="KW-0663">Pyridoxal phosphate</keyword>
<dbReference type="InterPro" id="IPR015421">
    <property type="entry name" value="PyrdxlP-dep_Trfase_major"/>
</dbReference>
<feature type="domain" description="Aminotransferase class V" evidence="8">
    <location>
        <begin position="3"/>
        <end position="366"/>
    </location>
</feature>